<protein>
    <recommendedName>
        <fullName evidence="3">DUF4595 domain-containing protein</fullName>
    </recommendedName>
</protein>
<dbReference type="Gene3D" id="2.40.160.190">
    <property type="match status" value="1"/>
</dbReference>
<name>A0AAQ1UHV8_9BACT</name>
<evidence type="ECO:0000313" key="1">
    <source>
        <dbReference type="EMBL" id="SUB80074.1"/>
    </source>
</evidence>
<dbReference type="EMBL" id="UGTJ01000001">
    <property type="protein sequence ID" value="SUB80074.1"/>
    <property type="molecule type" value="Genomic_DNA"/>
</dbReference>
<sequence>MSLVTLISCSFIFLASCSSNDVDNTSGKDNTGNDRKKETVEKVVWVSYYDGTTNRDLFRLSYEDNRLSELVFGDDYKGGTFKLQYDKDGYDVVMTATAFSHNNLGRAQQVLKFHLNQLGYLSDGVEIVSLNNDGTPYVHEIYFTYDSDGHLTSYKNSNEDNWCKIVFTYKNGNLVESSEICSNDPTYEDEKVKIKYSSNPNSHKFMPIDCMEIADFDLLEGLALAGLLGKPSMNLPSKINDELVTWNLDEDNYPLSYVLGGDTTHIEWAGKQ</sequence>
<dbReference type="Proteomes" id="UP000255283">
    <property type="component" value="Unassembled WGS sequence"/>
</dbReference>
<reference evidence="1 2" key="1">
    <citation type="submission" date="2018-06" db="EMBL/GenBank/DDBJ databases">
        <authorList>
            <consortium name="Pathogen Informatics"/>
            <person name="Doyle S."/>
        </authorList>
    </citation>
    <scope>NUCLEOTIDE SEQUENCE [LARGE SCALE GENOMIC DNA]</scope>
    <source>
        <strain evidence="1 2">NCTC13063</strain>
    </source>
</reference>
<comment type="caution">
    <text evidence="1">The sequence shown here is derived from an EMBL/GenBank/DDBJ whole genome shotgun (WGS) entry which is preliminary data.</text>
</comment>
<accession>A0AAQ1UHV8</accession>
<organism evidence="1 2">
    <name type="scientific">Segatella buccae</name>
    <dbReference type="NCBI Taxonomy" id="28126"/>
    <lineage>
        <taxon>Bacteria</taxon>
        <taxon>Pseudomonadati</taxon>
        <taxon>Bacteroidota</taxon>
        <taxon>Bacteroidia</taxon>
        <taxon>Bacteroidales</taxon>
        <taxon>Prevotellaceae</taxon>
        <taxon>Segatella</taxon>
    </lineage>
</organism>
<proteinExistence type="predicted"/>
<dbReference type="AlphaFoldDB" id="A0AAQ1UHV8"/>
<gene>
    <name evidence="1" type="ORF">NCTC13063_01354</name>
</gene>
<evidence type="ECO:0000313" key="2">
    <source>
        <dbReference type="Proteomes" id="UP000255283"/>
    </source>
</evidence>
<evidence type="ECO:0008006" key="3">
    <source>
        <dbReference type="Google" id="ProtNLM"/>
    </source>
</evidence>